<evidence type="ECO:0000313" key="2">
    <source>
        <dbReference type="Proteomes" id="UP001597460"/>
    </source>
</evidence>
<comment type="caution">
    <text evidence="1">The sequence shown here is derived from an EMBL/GenBank/DDBJ whole genome shotgun (WGS) entry which is preliminary data.</text>
</comment>
<organism evidence="1 2">
    <name type="scientific">Gracilimonas halophila</name>
    <dbReference type="NCBI Taxonomy" id="1834464"/>
    <lineage>
        <taxon>Bacteria</taxon>
        <taxon>Pseudomonadati</taxon>
        <taxon>Balneolota</taxon>
        <taxon>Balneolia</taxon>
        <taxon>Balneolales</taxon>
        <taxon>Balneolaceae</taxon>
        <taxon>Gracilimonas</taxon>
    </lineage>
</organism>
<gene>
    <name evidence="1" type="ORF">ACFSVN_10815</name>
</gene>
<keyword evidence="2" id="KW-1185">Reference proteome</keyword>
<dbReference type="Proteomes" id="UP001597460">
    <property type="component" value="Unassembled WGS sequence"/>
</dbReference>
<dbReference type="EMBL" id="JBHULI010000024">
    <property type="protein sequence ID" value="MFD2532939.1"/>
    <property type="molecule type" value="Genomic_DNA"/>
</dbReference>
<dbReference type="RefSeq" id="WP_390302287.1">
    <property type="nucleotide sequence ID" value="NZ_JBHULI010000024.1"/>
</dbReference>
<sequence length="257" mass="27227">MIKTNLRTTYRNASFDGSGITRPLMKDQCTRLFILIFGLLGFAPVVSAQSTDNETITANARVLGTLKVGEQTNDLNFGNILINSAKRVQAVDGSVTALAAETNLSDTFEGGEVNGITGGEERGWFDITADPGTELNVEVRIPGSINLSQAEGLFIVFTEDGSTPVNGLNNTLNGLITETQPSGTNTLTPIDGGAGDDFQRIFGSMAWRLGSSSFLQPFEMPASGKVYFVIGGEVVAEADTSPGMYTGDIELEVSVPD</sequence>
<proteinExistence type="predicted"/>
<reference evidence="2" key="1">
    <citation type="journal article" date="2019" name="Int. J. Syst. Evol. Microbiol.">
        <title>The Global Catalogue of Microorganisms (GCM) 10K type strain sequencing project: providing services to taxonomists for standard genome sequencing and annotation.</title>
        <authorList>
            <consortium name="The Broad Institute Genomics Platform"/>
            <consortium name="The Broad Institute Genome Sequencing Center for Infectious Disease"/>
            <person name="Wu L."/>
            <person name="Ma J."/>
        </authorList>
    </citation>
    <scope>NUCLEOTIDE SEQUENCE [LARGE SCALE GENOMIC DNA]</scope>
    <source>
        <strain evidence="2">KCTC 52042</strain>
    </source>
</reference>
<evidence type="ECO:0008006" key="3">
    <source>
        <dbReference type="Google" id="ProtNLM"/>
    </source>
</evidence>
<protein>
    <recommendedName>
        <fullName evidence="3">DUF4402 domain-containing protein</fullName>
    </recommendedName>
</protein>
<accession>A0ABW5JMZ3</accession>
<evidence type="ECO:0000313" key="1">
    <source>
        <dbReference type="EMBL" id="MFD2532939.1"/>
    </source>
</evidence>
<name>A0ABW5JMZ3_9BACT</name>